<keyword evidence="3" id="KW-1185">Reference proteome</keyword>
<dbReference type="EMBL" id="ML987192">
    <property type="protein sequence ID" value="KAF2252126.1"/>
    <property type="molecule type" value="Genomic_DNA"/>
</dbReference>
<dbReference type="RefSeq" id="XP_033687130.1">
    <property type="nucleotide sequence ID" value="XM_033832970.1"/>
</dbReference>
<feature type="compositionally biased region" description="Polar residues" evidence="1">
    <location>
        <begin position="187"/>
        <end position="201"/>
    </location>
</feature>
<proteinExistence type="predicted"/>
<evidence type="ECO:0000256" key="1">
    <source>
        <dbReference type="SAM" id="MobiDB-lite"/>
    </source>
</evidence>
<reference evidence="2" key="1">
    <citation type="journal article" date="2020" name="Stud. Mycol.">
        <title>101 Dothideomycetes genomes: a test case for predicting lifestyles and emergence of pathogens.</title>
        <authorList>
            <person name="Haridas S."/>
            <person name="Albert R."/>
            <person name="Binder M."/>
            <person name="Bloem J."/>
            <person name="Labutti K."/>
            <person name="Salamov A."/>
            <person name="Andreopoulos B."/>
            <person name="Baker S."/>
            <person name="Barry K."/>
            <person name="Bills G."/>
            <person name="Bluhm B."/>
            <person name="Cannon C."/>
            <person name="Castanera R."/>
            <person name="Culley D."/>
            <person name="Daum C."/>
            <person name="Ezra D."/>
            <person name="Gonzalez J."/>
            <person name="Henrissat B."/>
            <person name="Kuo A."/>
            <person name="Liang C."/>
            <person name="Lipzen A."/>
            <person name="Lutzoni F."/>
            <person name="Magnuson J."/>
            <person name="Mondo S."/>
            <person name="Nolan M."/>
            <person name="Ohm R."/>
            <person name="Pangilinan J."/>
            <person name="Park H.-J."/>
            <person name="Ramirez L."/>
            <person name="Alfaro M."/>
            <person name="Sun H."/>
            <person name="Tritt A."/>
            <person name="Yoshinaga Y."/>
            <person name="Zwiers L.-H."/>
            <person name="Turgeon B."/>
            <person name="Goodwin S."/>
            <person name="Spatafora J."/>
            <person name="Crous P."/>
            <person name="Grigoriev I."/>
        </authorList>
    </citation>
    <scope>NUCLEOTIDE SEQUENCE</scope>
    <source>
        <strain evidence="2">CBS 122368</strain>
    </source>
</reference>
<dbReference type="Proteomes" id="UP000800094">
    <property type="component" value="Unassembled WGS sequence"/>
</dbReference>
<dbReference type="OrthoDB" id="5410365at2759"/>
<evidence type="ECO:0000313" key="2">
    <source>
        <dbReference type="EMBL" id="KAF2252126.1"/>
    </source>
</evidence>
<protein>
    <submittedName>
        <fullName evidence="2">Uncharacterized protein</fullName>
    </submittedName>
</protein>
<dbReference type="GeneID" id="54586300"/>
<feature type="region of interest" description="Disordered" evidence="1">
    <location>
        <begin position="248"/>
        <end position="279"/>
    </location>
</feature>
<gene>
    <name evidence="2" type="ORF">BU26DRAFT_561895</name>
</gene>
<evidence type="ECO:0000313" key="3">
    <source>
        <dbReference type="Proteomes" id="UP000800094"/>
    </source>
</evidence>
<feature type="region of interest" description="Disordered" evidence="1">
    <location>
        <begin position="182"/>
        <end position="201"/>
    </location>
</feature>
<organism evidence="2 3">
    <name type="scientific">Trematosphaeria pertusa</name>
    <dbReference type="NCBI Taxonomy" id="390896"/>
    <lineage>
        <taxon>Eukaryota</taxon>
        <taxon>Fungi</taxon>
        <taxon>Dikarya</taxon>
        <taxon>Ascomycota</taxon>
        <taxon>Pezizomycotina</taxon>
        <taxon>Dothideomycetes</taxon>
        <taxon>Pleosporomycetidae</taxon>
        <taxon>Pleosporales</taxon>
        <taxon>Massarineae</taxon>
        <taxon>Trematosphaeriaceae</taxon>
        <taxon>Trematosphaeria</taxon>
    </lineage>
</organism>
<dbReference type="AlphaFoldDB" id="A0A6A6IP02"/>
<feature type="compositionally biased region" description="Acidic residues" evidence="1">
    <location>
        <begin position="252"/>
        <end position="276"/>
    </location>
</feature>
<accession>A0A6A6IP02</accession>
<name>A0A6A6IP02_9PLEO</name>
<sequence>MERRRFLILDYPIPGEEVDKLLGRLTIDFKHPMDASEPADPSSIAKDFLQPPIREKAARILASASQDRNLRIALEPFLGVSNGSNFSTEISLESSLIETHRLRDHNKVFARIMDKYSKDISEMMSYENARFGVAPDKLYMVIGYKCVVDPTKSVRVSHGRTASASAKVPIGAAANAIAPGSLPLGSSLETTSEQRRTGNLNADSQVEGKVVFAVEYKMYKKSRVLSLFRRKKLPWGYMSDRVLSFAPGQAMGEDDDEEESVGSEEHSEDSEEEDAMDKELAEGGYICRLGLDEFYVPHRE</sequence>